<dbReference type="EMBL" id="JAPWTJ010000153">
    <property type="protein sequence ID" value="KAJ8981972.1"/>
    <property type="molecule type" value="Genomic_DNA"/>
</dbReference>
<protein>
    <submittedName>
        <fullName evidence="1">Uncharacterized protein</fullName>
    </submittedName>
</protein>
<reference evidence="1" key="1">
    <citation type="journal article" date="2023" name="Insect Mol. Biol.">
        <title>Genome sequencing provides insights into the evolution of gene families encoding plant cell wall-degrading enzymes in longhorned beetles.</title>
        <authorList>
            <person name="Shin N.R."/>
            <person name="Okamura Y."/>
            <person name="Kirsch R."/>
            <person name="Pauchet Y."/>
        </authorList>
    </citation>
    <scope>NUCLEOTIDE SEQUENCE</scope>
    <source>
        <strain evidence="1">MMC_N1</strain>
    </source>
</reference>
<proteinExistence type="predicted"/>
<comment type="caution">
    <text evidence="1">The sequence shown here is derived from an EMBL/GenBank/DDBJ whole genome shotgun (WGS) entry which is preliminary data.</text>
</comment>
<organism evidence="1 2">
    <name type="scientific">Molorchus minor</name>
    <dbReference type="NCBI Taxonomy" id="1323400"/>
    <lineage>
        <taxon>Eukaryota</taxon>
        <taxon>Metazoa</taxon>
        <taxon>Ecdysozoa</taxon>
        <taxon>Arthropoda</taxon>
        <taxon>Hexapoda</taxon>
        <taxon>Insecta</taxon>
        <taxon>Pterygota</taxon>
        <taxon>Neoptera</taxon>
        <taxon>Endopterygota</taxon>
        <taxon>Coleoptera</taxon>
        <taxon>Polyphaga</taxon>
        <taxon>Cucujiformia</taxon>
        <taxon>Chrysomeloidea</taxon>
        <taxon>Cerambycidae</taxon>
        <taxon>Lamiinae</taxon>
        <taxon>Monochamini</taxon>
        <taxon>Molorchus</taxon>
    </lineage>
</organism>
<dbReference type="Proteomes" id="UP001162164">
    <property type="component" value="Unassembled WGS sequence"/>
</dbReference>
<sequence>MKNTDKSPHIHFPKVPPEKAVADYKRSQKFHSIPTLYPEFDVVHHNDPKSNLALLQIKLRDTEDILAKKRHQQRETRADLNRQWETLDEKESQLRENFITFNTVTDRLLLVYRLNGSRYNNYGQTFVQENMEKRERAERKIIEELALIEQRDEDIKKHIARYVDFSQEA</sequence>
<name>A0ABQ9JVP9_9CUCU</name>
<evidence type="ECO:0000313" key="1">
    <source>
        <dbReference type="EMBL" id="KAJ8981972.1"/>
    </source>
</evidence>
<gene>
    <name evidence="1" type="ORF">NQ317_002146</name>
</gene>
<keyword evidence="2" id="KW-1185">Reference proteome</keyword>
<accession>A0ABQ9JVP9</accession>
<evidence type="ECO:0000313" key="2">
    <source>
        <dbReference type="Proteomes" id="UP001162164"/>
    </source>
</evidence>